<evidence type="ECO:0000313" key="7">
    <source>
        <dbReference type="Proteomes" id="UP001234989"/>
    </source>
</evidence>
<dbReference type="EMBL" id="CP133621">
    <property type="protein sequence ID" value="WMV49309.1"/>
    <property type="molecule type" value="Genomic_DNA"/>
</dbReference>
<evidence type="ECO:0000256" key="1">
    <source>
        <dbReference type="ARBA" id="ARBA00009748"/>
    </source>
</evidence>
<feature type="signal peptide" evidence="4">
    <location>
        <begin position="1"/>
        <end position="18"/>
    </location>
</feature>
<feature type="chain" id="PRO_5042233768" description="Bifunctional inhibitor/plant lipid transfer protein/seed storage helical domain-containing protein" evidence="4">
    <location>
        <begin position="19"/>
        <end position="160"/>
    </location>
</feature>
<gene>
    <name evidence="6" type="ORF">MTR67_042694</name>
</gene>
<sequence length="160" mass="18358">KFFLTLFALTLILDQTNGQTNGIIHCGTDVTPKIIPCTSFMVGQVEIPPQICCDGMQILSRIAFDSELNHKVVCRCFKAALDSIPVDYSKARQLPQLCNFSSFVPIGPNLDCSKLSKHFFHPLIVVFRGESRIFQTWVHPEKCIKWELIRTWMHQEKYIK</sequence>
<keyword evidence="2" id="KW-0813">Transport</keyword>
<evidence type="ECO:0000256" key="3">
    <source>
        <dbReference type="ARBA" id="ARBA00023121"/>
    </source>
</evidence>
<dbReference type="Proteomes" id="UP001234989">
    <property type="component" value="Chromosome 10"/>
</dbReference>
<feature type="non-terminal residue" evidence="6">
    <location>
        <position position="1"/>
    </location>
</feature>
<dbReference type="Gene3D" id="1.10.110.10">
    <property type="entry name" value="Plant lipid-transfer and hydrophobic proteins"/>
    <property type="match status" value="1"/>
</dbReference>
<dbReference type="InterPro" id="IPR000528">
    <property type="entry name" value="Plant_nsLTP"/>
</dbReference>
<keyword evidence="7" id="KW-1185">Reference proteome</keyword>
<dbReference type="InterPro" id="IPR036312">
    <property type="entry name" value="Bifun_inhib/LTP/seed_sf"/>
</dbReference>
<dbReference type="InterPro" id="IPR016140">
    <property type="entry name" value="Bifunc_inhib/LTP/seed_store"/>
</dbReference>
<dbReference type="SUPFAM" id="SSF47699">
    <property type="entry name" value="Bifunctional inhibitor/lipid-transfer protein/seed storage 2S albumin"/>
    <property type="match status" value="1"/>
</dbReference>
<dbReference type="GO" id="GO:0008289">
    <property type="term" value="F:lipid binding"/>
    <property type="evidence" value="ECO:0007669"/>
    <property type="project" value="UniProtKB-KW"/>
</dbReference>
<dbReference type="PANTHER" id="PTHR33076">
    <property type="entry name" value="NON-SPECIFIC LIPID-TRANSFER PROTEIN 2-RELATED"/>
    <property type="match status" value="1"/>
</dbReference>
<protein>
    <recommendedName>
        <fullName evidence="5">Bifunctional inhibitor/plant lipid transfer protein/seed storage helical domain-containing protein</fullName>
    </recommendedName>
</protein>
<proteinExistence type="inferred from homology"/>
<evidence type="ECO:0000256" key="2">
    <source>
        <dbReference type="ARBA" id="ARBA00022448"/>
    </source>
</evidence>
<evidence type="ECO:0000256" key="4">
    <source>
        <dbReference type="SAM" id="SignalP"/>
    </source>
</evidence>
<name>A0AAF0ZUD9_SOLVR</name>
<organism evidence="6 7">
    <name type="scientific">Solanum verrucosum</name>
    <dbReference type="NCBI Taxonomy" id="315347"/>
    <lineage>
        <taxon>Eukaryota</taxon>
        <taxon>Viridiplantae</taxon>
        <taxon>Streptophyta</taxon>
        <taxon>Embryophyta</taxon>
        <taxon>Tracheophyta</taxon>
        <taxon>Spermatophyta</taxon>
        <taxon>Magnoliopsida</taxon>
        <taxon>eudicotyledons</taxon>
        <taxon>Gunneridae</taxon>
        <taxon>Pentapetalae</taxon>
        <taxon>asterids</taxon>
        <taxon>lamiids</taxon>
        <taxon>Solanales</taxon>
        <taxon>Solanaceae</taxon>
        <taxon>Solanoideae</taxon>
        <taxon>Solaneae</taxon>
        <taxon>Solanum</taxon>
    </lineage>
</organism>
<accession>A0AAF0ZUD9</accession>
<dbReference type="Pfam" id="PF00234">
    <property type="entry name" value="Tryp_alpha_amyl"/>
    <property type="match status" value="1"/>
</dbReference>
<dbReference type="GO" id="GO:0006869">
    <property type="term" value="P:lipid transport"/>
    <property type="evidence" value="ECO:0007669"/>
    <property type="project" value="InterPro"/>
</dbReference>
<feature type="domain" description="Bifunctional inhibitor/plant lipid transfer protein/seed storage helical" evidence="5">
    <location>
        <begin position="30"/>
        <end position="101"/>
    </location>
</feature>
<dbReference type="CDD" id="cd01960">
    <property type="entry name" value="nsLTP1"/>
    <property type="match status" value="1"/>
</dbReference>
<reference evidence="6" key="1">
    <citation type="submission" date="2023-08" db="EMBL/GenBank/DDBJ databases">
        <title>A de novo genome assembly of Solanum verrucosum Schlechtendal, a Mexican diploid species geographically isolated from the other diploid A-genome species in potato relatives.</title>
        <authorList>
            <person name="Hosaka K."/>
        </authorList>
    </citation>
    <scope>NUCLEOTIDE SEQUENCE</scope>
    <source>
        <tissue evidence="6">Young leaves</tissue>
    </source>
</reference>
<keyword evidence="3" id="KW-0446">Lipid-binding</keyword>
<evidence type="ECO:0000259" key="5">
    <source>
        <dbReference type="Pfam" id="PF00234"/>
    </source>
</evidence>
<evidence type="ECO:0000313" key="6">
    <source>
        <dbReference type="EMBL" id="WMV49309.1"/>
    </source>
</evidence>
<dbReference type="AlphaFoldDB" id="A0AAF0ZUD9"/>
<keyword evidence="4" id="KW-0732">Signal</keyword>
<comment type="similarity">
    <text evidence="1">Belongs to the plant LTP family.</text>
</comment>